<feature type="domain" description="Sugar-binding" evidence="5">
    <location>
        <begin position="67"/>
        <end position="321"/>
    </location>
</feature>
<organism evidence="6 7">
    <name type="scientific">Clostridium algifaecis</name>
    <dbReference type="NCBI Taxonomy" id="1472040"/>
    <lineage>
        <taxon>Bacteria</taxon>
        <taxon>Bacillati</taxon>
        <taxon>Bacillota</taxon>
        <taxon>Clostridia</taxon>
        <taxon>Eubacteriales</taxon>
        <taxon>Clostridiaceae</taxon>
        <taxon>Clostridium</taxon>
    </lineage>
</organism>
<evidence type="ECO:0000256" key="1">
    <source>
        <dbReference type="ARBA" id="ARBA00010466"/>
    </source>
</evidence>
<gene>
    <name evidence="6" type="ORF">J2Z42_001752</name>
</gene>
<evidence type="ECO:0000256" key="3">
    <source>
        <dbReference type="ARBA" id="ARBA00023125"/>
    </source>
</evidence>
<protein>
    <submittedName>
        <fullName evidence="6">DNA-binding transcriptional regulator LsrR (DeoR family)</fullName>
    </submittedName>
</protein>
<dbReference type="Pfam" id="PF04198">
    <property type="entry name" value="Sugar-bind"/>
    <property type="match status" value="1"/>
</dbReference>
<dbReference type="PANTHER" id="PTHR34294">
    <property type="entry name" value="TRANSCRIPTIONAL REGULATOR-RELATED"/>
    <property type="match status" value="1"/>
</dbReference>
<dbReference type="RefSeq" id="WP_245331552.1">
    <property type="nucleotide sequence ID" value="NZ_JAGGLM010000010.1"/>
</dbReference>
<dbReference type="Gene3D" id="3.40.50.1360">
    <property type="match status" value="1"/>
</dbReference>
<accession>A0ABS4KVY4</accession>
<evidence type="ECO:0000259" key="5">
    <source>
        <dbReference type="Pfam" id="PF04198"/>
    </source>
</evidence>
<comment type="similarity">
    <text evidence="1">Belongs to the SorC transcriptional regulatory family.</text>
</comment>
<keyword evidence="7" id="KW-1185">Reference proteome</keyword>
<comment type="caution">
    <text evidence="6">The sequence shown here is derived from an EMBL/GenBank/DDBJ whole genome shotgun (WGS) entry which is preliminary data.</text>
</comment>
<dbReference type="InterPro" id="IPR037171">
    <property type="entry name" value="NagB/RpiA_transferase-like"/>
</dbReference>
<dbReference type="EMBL" id="JAGGLM010000010">
    <property type="protein sequence ID" value="MBP2033069.1"/>
    <property type="molecule type" value="Genomic_DNA"/>
</dbReference>
<dbReference type="Gene3D" id="1.10.10.60">
    <property type="entry name" value="Homeodomain-like"/>
    <property type="match status" value="1"/>
</dbReference>
<dbReference type="SUPFAM" id="SSF100950">
    <property type="entry name" value="NagB/RpiA/CoA transferase-like"/>
    <property type="match status" value="1"/>
</dbReference>
<keyword evidence="2" id="KW-0805">Transcription regulation</keyword>
<evidence type="ECO:0000256" key="4">
    <source>
        <dbReference type="ARBA" id="ARBA00023163"/>
    </source>
</evidence>
<evidence type="ECO:0000313" key="7">
    <source>
        <dbReference type="Proteomes" id="UP001519307"/>
    </source>
</evidence>
<dbReference type="InterPro" id="IPR051054">
    <property type="entry name" value="SorC_transcr_regulators"/>
</dbReference>
<dbReference type="InterPro" id="IPR007324">
    <property type="entry name" value="Sugar-bd_dom_put"/>
</dbReference>
<keyword evidence="4" id="KW-0804">Transcription</keyword>
<evidence type="ECO:0000313" key="6">
    <source>
        <dbReference type="EMBL" id="MBP2033069.1"/>
    </source>
</evidence>
<keyword evidence="3 6" id="KW-0238">DNA-binding</keyword>
<dbReference type="GO" id="GO:0003677">
    <property type="term" value="F:DNA binding"/>
    <property type="evidence" value="ECO:0007669"/>
    <property type="project" value="UniProtKB-KW"/>
</dbReference>
<proteinExistence type="inferred from homology"/>
<evidence type="ECO:0000256" key="2">
    <source>
        <dbReference type="ARBA" id="ARBA00023015"/>
    </source>
</evidence>
<dbReference type="PANTHER" id="PTHR34294:SF1">
    <property type="entry name" value="TRANSCRIPTIONAL REGULATOR LSRR"/>
    <property type="match status" value="1"/>
</dbReference>
<sequence>MIDGYENISENEKLNFLADLANMYYELNMTQTEIANKLSTSRFKVSKLLQEAKNKHVVEITINKPNNRVYDLESELKETFNLKAAIVLDNKVLPYEEILYSLGKVGAKYVNSLIKENSTIGVLWGKTLLNLVKHLKPQKKLPITAVQIVGAAAKNKNILDAQELIRYIANIYGGNSKYLYAPLYIDNDYARKALMHEPVISDTLFFANKSDIILTGIGTIDAMFSSTLWSNYLEKNNEYDLSTLNAVGCIYGRVYNNLGEELDIDINKKIVGIDTPSIKRTEHVIGIASGKFKAKSILGALRGRYINTIITDDSTASKVLSLSKITQ</sequence>
<dbReference type="Proteomes" id="UP001519307">
    <property type="component" value="Unassembled WGS sequence"/>
</dbReference>
<name>A0ABS4KVY4_9CLOT</name>
<reference evidence="6 7" key="1">
    <citation type="submission" date="2021-03" db="EMBL/GenBank/DDBJ databases">
        <title>Genomic Encyclopedia of Type Strains, Phase IV (KMG-IV): sequencing the most valuable type-strain genomes for metagenomic binning, comparative biology and taxonomic classification.</title>
        <authorList>
            <person name="Goeker M."/>
        </authorList>
    </citation>
    <scope>NUCLEOTIDE SEQUENCE [LARGE SCALE GENOMIC DNA]</scope>
    <source>
        <strain evidence="6 7">DSM 28783</strain>
    </source>
</reference>